<keyword evidence="4" id="KW-1185">Reference proteome</keyword>
<dbReference type="Proteomes" id="UP001054837">
    <property type="component" value="Unassembled WGS sequence"/>
</dbReference>
<dbReference type="Gene3D" id="1.10.20.10">
    <property type="entry name" value="Histone, subunit A"/>
    <property type="match status" value="1"/>
</dbReference>
<organism evidence="3 4">
    <name type="scientific">Caerostris darwini</name>
    <dbReference type="NCBI Taxonomy" id="1538125"/>
    <lineage>
        <taxon>Eukaryota</taxon>
        <taxon>Metazoa</taxon>
        <taxon>Ecdysozoa</taxon>
        <taxon>Arthropoda</taxon>
        <taxon>Chelicerata</taxon>
        <taxon>Arachnida</taxon>
        <taxon>Araneae</taxon>
        <taxon>Araneomorphae</taxon>
        <taxon>Entelegynae</taxon>
        <taxon>Araneoidea</taxon>
        <taxon>Araneidae</taxon>
        <taxon>Caerostris</taxon>
    </lineage>
</organism>
<dbReference type="AlphaFoldDB" id="A0AAV4TJ82"/>
<dbReference type="GO" id="GO:0003677">
    <property type="term" value="F:DNA binding"/>
    <property type="evidence" value="ECO:0007669"/>
    <property type="project" value="InterPro"/>
</dbReference>
<comment type="caution">
    <text evidence="3">The sequence shown here is derived from an EMBL/GenBank/DDBJ whole genome shotgun (WGS) entry which is preliminary data.</text>
</comment>
<name>A0AAV4TJ82_9ARAC</name>
<dbReference type="GO" id="GO:0000786">
    <property type="term" value="C:nucleosome"/>
    <property type="evidence" value="ECO:0007669"/>
    <property type="project" value="InterPro"/>
</dbReference>
<evidence type="ECO:0000313" key="3">
    <source>
        <dbReference type="EMBL" id="GIY45516.1"/>
    </source>
</evidence>
<accession>A0AAV4TJ82</accession>
<reference evidence="3 4" key="1">
    <citation type="submission" date="2021-06" db="EMBL/GenBank/DDBJ databases">
        <title>Caerostris darwini draft genome.</title>
        <authorList>
            <person name="Kono N."/>
            <person name="Arakawa K."/>
        </authorList>
    </citation>
    <scope>NUCLEOTIDE SEQUENCE [LARGE SCALE GENOMIC DNA]</scope>
</reference>
<comment type="similarity">
    <text evidence="1">Belongs to the histone H2B family.</text>
</comment>
<feature type="compositionally biased region" description="Polar residues" evidence="2">
    <location>
        <begin position="19"/>
        <end position="28"/>
    </location>
</feature>
<feature type="region of interest" description="Disordered" evidence="2">
    <location>
        <begin position="19"/>
        <end position="50"/>
    </location>
</feature>
<evidence type="ECO:0000256" key="2">
    <source>
        <dbReference type="SAM" id="MobiDB-lite"/>
    </source>
</evidence>
<protein>
    <submittedName>
        <fullName evidence="3">Uncharacterized protein</fullName>
    </submittedName>
</protein>
<dbReference type="SUPFAM" id="SSF47113">
    <property type="entry name" value="Histone-fold"/>
    <property type="match status" value="1"/>
</dbReference>
<feature type="compositionally biased region" description="Polar residues" evidence="2">
    <location>
        <begin position="36"/>
        <end position="49"/>
    </location>
</feature>
<dbReference type="GO" id="GO:0030527">
    <property type="term" value="F:structural constituent of chromatin"/>
    <property type="evidence" value="ECO:0007669"/>
    <property type="project" value="InterPro"/>
</dbReference>
<evidence type="ECO:0000256" key="1">
    <source>
        <dbReference type="ARBA" id="ARBA00006846"/>
    </source>
</evidence>
<dbReference type="SMART" id="SM00427">
    <property type="entry name" value="H2B"/>
    <property type="match status" value="1"/>
</dbReference>
<proteinExistence type="inferred from homology"/>
<dbReference type="InterPro" id="IPR009072">
    <property type="entry name" value="Histone-fold"/>
</dbReference>
<sequence>MPCLQFPCSPMALSTKPITPSVGSTFSPVPQRITEESPSFDPTLQSSDSPLDLSIKKSITSVGSGFDGPNRRMNKRKNPSFHPIFGFSSSPLDLSTKKKIPAGGTAFNGPNPGLHKVYPDTGISSKAMSIMNSFVNDIFERIAAKSSRLAHYNNRQHHYQLGNSNCS</sequence>
<gene>
    <name evidence="3" type="ORF">CDAR_401021</name>
</gene>
<dbReference type="GO" id="GO:0046982">
    <property type="term" value="F:protein heterodimerization activity"/>
    <property type="evidence" value="ECO:0007669"/>
    <property type="project" value="InterPro"/>
</dbReference>
<dbReference type="EMBL" id="BPLQ01009633">
    <property type="protein sequence ID" value="GIY45516.1"/>
    <property type="molecule type" value="Genomic_DNA"/>
</dbReference>
<dbReference type="PRINTS" id="PR00621">
    <property type="entry name" value="HISTONEH2B"/>
</dbReference>
<evidence type="ECO:0000313" key="4">
    <source>
        <dbReference type="Proteomes" id="UP001054837"/>
    </source>
</evidence>
<dbReference type="InterPro" id="IPR000558">
    <property type="entry name" value="Histone_H2B"/>
</dbReference>
<dbReference type="PANTHER" id="PTHR23428">
    <property type="entry name" value="HISTONE H2B"/>
    <property type="match status" value="1"/>
</dbReference>